<name>A0A1V4SYU8_9CLOT</name>
<accession>A0A1V4SYU8</accession>
<sequence>MPAIWNINGSNIVSNKKLSSKLTFSVGEKFTGKITKKEGSKEVTIKLADGWQFKAEIDEYIDLSEKTVFKFKVEDLKDGKLKLKIIKENSDGGESKNKNNILNKFIKSEGLFKEDLPLLKEMMKRDIPLTRENITKFKDIINFNNEIRENPEEIDNFIDKFLFSKEINKNSIEGVKIESLLKDFINVFKKLSKEDIMFLLENNIELNKENIESFNKLFKEENNINKLIADLNEIIENNELGEEFKTEINRETSKDNKNFIQKGNLLNKEIELNNKNLLDDLEKDINEITEKNIKTIFSKNVPLNNTYGSNEIKGSMLSLLKTIVNGENKDIETIIKDIISSKIENEEVNNSEIKLDNITKDVLKKEFIEKVIDKNDNRNFIEKEILSKESVEKTLSKIINKEIKLTVKEYETILKGIIKEVNIESEKNINKKIDINEKIFENSALKGKEIEKNIKLKLNNIKGIISLVKNEDGEAKLNDKIIQFIRENSSDFKLFNSISKEYYYLDIPVNISEKEYPCKLIIKDNRKDDKKIDKNSFKVVVSIKTNNIGVIDSYIHLNNRTLNILLKCNDDFVIVLEKGIENLKKSLESMSFDIKISVENKVEEVTISNCRNFFSDKEHNFLDRIV</sequence>
<dbReference type="Proteomes" id="UP000191448">
    <property type="component" value="Unassembled WGS sequence"/>
</dbReference>
<evidence type="ECO:0000313" key="2">
    <source>
        <dbReference type="Proteomes" id="UP000191448"/>
    </source>
</evidence>
<reference evidence="1 2" key="1">
    <citation type="submission" date="2016-02" db="EMBL/GenBank/DDBJ databases">
        <title>Genome sequence of Clostridium thermobutyricum DSM 4928.</title>
        <authorList>
            <person name="Poehlein A."/>
            <person name="Daniel R."/>
        </authorList>
    </citation>
    <scope>NUCLEOTIDE SEQUENCE [LARGE SCALE GENOMIC DNA]</scope>
    <source>
        <strain evidence="1 2">DSM 4928</strain>
    </source>
</reference>
<dbReference type="OrthoDB" id="1936401at2"/>
<evidence type="ECO:0000313" key="1">
    <source>
        <dbReference type="EMBL" id="OPX50411.1"/>
    </source>
</evidence>
<gene>
    <name evidence="1" type="ORF">CLTHE_02680</name>
</gene>
<evidence type="ECO:0008006" key="3">
    <source>
        <dbReference type="Google" id="ProtNLM"/>
    </source>
</evidence>
<dbReference type="EMBL" id="LTAY01000015">
    <property type="protein sequence ID" value="OPX50411.1"/>
    <property type="molecule type" value="Genomic_DNA"/>
</dbReference>
<comment type="caution">
    <text evidence="1">The sequence shown here is derived from an EMBL/GenBank/DDBJ whole genome shotgun (WGS) entry which is preliminary data.</text>
</comment>
<dbReference type="RefSeq" id="WP_080021654.1">
    <property type="nucleotide sequence ID" value="NZ_LTAY01000015.1"/>
</dbReference>
<proteinExistence type="predicted"/>
<organism evidence="1 2">
    <name type="scientific">Clostridium thermobutyricum DSM 4928</name>
    <dbReference type="NCBI Taxonomy" id="1121339"/>
    <lineage>
        <taxon>Bacteria</taxon>
        <taxon>Bacillati</taxon>
        <taxon>Bacillota</taxon>
        <taxon>Clostridia</taxon>
        <taxon>Eubacteriales</taxon>
        <taxon>Clostridiaceae</taxon>
        <taxon>Clostridium</taxon>
    </lineage>
</organism>
<protein>
    <recommendedName>
        <fullName evidence="3">Flagellar hook-length control protein FliK</fullName>
    </recommendedName>
</protein>
<dbReference type="AlphaFoldDB" id="A0A1V4SYU8"/>